<dbReference type="SMART" id="SM00184">
    <property type="entry name" value="RING"/>
    <property type="match status" value="1"/>
</dbReference>
<dbReference type="Proteomes" id="UP001454036">
    <property type="component" value="Unassembled WGS sequence"/>
</dbReference>
<protein>
    <recommendedName>
        <fullName evidence="3">RING-type E3 ubiquitin transferase</fullName>
        <ecNumber evidence="3">2.3.2.27</ecNumber>
    </recommendedName>
</protein>
<evidence type="ECO:0000256" key="4">
    <source>
        <dbReference type="ARBA" id="ARBA00022679"/>
    </source>
</evidence>
<dbReference type="GO" id="GO:0008270">
    <property type="term" value="F:zinc ion binding"/>
    <property type="evidence" value="ECO:0007669"/>
    <property type="project" value="UniProtKB-KW"/>
</dbReference>
<dbReference type="GO" id="GO:0043161">
    <property type="term" value="P:proteasome-mediated ubiquitin-dependent protein catabolic process"/>
    <property type="evidence" value="ECO:0007669"/>
    <property type="project" value="UniProtKB-ARBA"/>
</dbReference>
<accession>A0AAV3NIZ2</accession>
<dbReference type="PANTHER" id="PTHR22937:SF215">
    <property type="entry name" value="RING-TYPE E3 UBIQUITIN TRANSFERASE"/>
    <property type="match status" value="1"/>
</dbReference>
<feature type="compositionally biased region" description="Polar residues" evidence="10">
    <location>
        <begin position="502"/>
        <end position="513"/>
    </location>
</feature>
<keyword evidence="8" id="KW-0862">Zinc</keyword>
<comment type="catalytic activity">
    <reaction evidence="1">
        <text>S-ubiquitinyl-[E2 ubiquitin-conjugating enzyme]-L-cysteine + [acceptor protein]-L-lysine = [E2 ubiquitin-conjugating enzyme]-L-cysteine + N(6)-ubiquitinyl-[acceptor protein]-L-lysine.</text>
        <dbReference type="EC" id="2.3.2.27"/>
    </reaction>
</comment>
<feature type="region of interest" description="Disordered" evidence="10">
    <location>
        <begin position="454"/>
        <end position="489"/>
    </location>
</feature>
<evidence type="ECO:0000259" key="11">
    <source>
        <dbReference type="PROSITE" id="PS50089"/>
    </source>
</evidence>
<evidence type="ECO:0000256" key="9">
    <source>
        <dbReference type="PROSITE-ProRule" id="PRU00175"/>
    </source>
</evidence>
<dbReference type="GO" id="GO:0016874">
    <property type="term" value="F:ligase activity"/>
    <property type="evidence" value="ECO:0007669"/>
    <property type="project" value="UniProtKB-KW"/>
</dbReference>
<feature type="compositionally biased region" description="Polar residues" evidence="10">
    <location>
        <begin position="191"/>
        <end position="208"/>
    </location>
</feature>
<evidence type="ECO:0000256" key="10">
    <source>
        <dbReference type="SAM" id="MobiDB-lite"/>
    </source>
</evidence>
<dbReference type="Gene3D" id="3.30.40.10">
    <property type="entry name" value="Zinc/RING finger domain, C3HC4 (zinc finger)"/>
    <property type="match status" value="1"/>
</dbReference>
<dbReference type="GO" id="GO:0061630">
    <property type="term" value="F:ubiquitin protein ligase activity"/>
    <property type="evidence" value="ECO:0007669"/>
    <property type="project" value="UniProtKB-EC"/>
</dbReference>
<sequence>MKGKRSDVGSATCDSTVDPHRYWNSMRDPSEGQLSDCVLLSSNVNIGYQNSAHHEEYVSSGWSLGESSLVGSHNQVILNDSYQNPAPHEAKGLSGCIMGENSSSGTHNLVNQNAPQGECPRSAPLLGKRIYLSSESPSHDNLDGNQHAEQVVRDRFFTQSSTPQNLLNVEFTGRDDDDDDCQVIECDDSYRSGSSFQQCPGSGSSSRPFITPLDSRRLSFKRKTLDANADQSSRSGSSSHVHHIESCLWQGVNLHHNTATSVPVPAESIPNVNLSDQSPPRLGLRVGGPASDVPFVLGSSGAGESSRRNFSLRINNLHQQDCIPGAVSSTQDIPGNPNVTSAHRMLRLPPISDSFDLFPSTVAEDGSHQRPTIATLRQNSQSRWYGASRSGIGSSSSVISAERAAVHEELNSRSIPTVIPQHPVFVPASEIANSYQTTGNWGLDAGNFGVRRRTVSSSGVGSSSGVNSPAPLFSSLRNAPHYPRRPSEFSHRSLIPQLDAETGNQDSSYNSLHSGPASSSPDLALPSGSSNHGHPRLHSRSAAVLLERNLGSTLEIPYSSRSLAASGEGRSRLVSEIRNVLDLMRRGEGLRVEDAMILDQSVFFGMADLRDYHRDMRLDVDNMSYEELLALGERIGDVCTGLNEETISSQLKRRTYMCMHTEGDGQAAEPCCICREEYKDGEDVGTLDCRHDYHTECIKQWLMQKNSCPICKTTGLNK</sequence>
<dbReference type="Pfam" id="PF13639">
    <property type="entry name" value="zf-RING_2"/>
    <property type="match status" value="1"/>
</dbReference>
<feature type="region of interest" description="Disordered" evidence="10">
    <location>
        <begin position="501"/>
        <end position="537"/>
    </location>
</feature>
<evidence type="ECO:0000256" key="5">
    <source>
        <dbReference type="ARBA" id="ARBA00022723"/>
    </source>
</evidence>
<evidence type="ECO:0000256" key="6">
    <source>
        <dbReference type="ARBA" id="ARBA00022771"/>
    </source>
</evidence>
<keyword evidence="12" id="KW-0436">Ligase</keyword>
<feature type="domain" description="RING-type" evidence="11">
    <location>
        <begin position="671"/>
        <end position="712"/>
    </location>
</feature>
<gene>
    <name evidence="12" type="ORF">LIER_00738</name>
</gene>
<proteinExistence type="predicted"/>
<dbReference type="PANTHER" id="PTHR22937">
    <property type="entry name" value="E3 UBIQUITIN-PROTEIN LIGASE RNF165"/>
    <property type="match status" value="1"/>
</dbReference>
<dbReference type="InterPro" id="IPR045191">
    <property type="entry name" value="MBR1/2-like"/>
</dbReference>
<dbReference type="InterPro" id="IPR001841">
    <property type="entry name" value="Znf_RING"/>
</dbReference>
<evidence type="ECO:0000256" key="7">
    <source>
        <dbReference type="ARBA" id="ARBA00022786"/>
    </source>
</evidence>
<feature type="compositionally biased region" description="Low complexity" evidence="10">
    <location>
        <begin position="514"/>
        <end position="530"/>
    </location>
</feature>
<dbReference type="FunFam" id="3.30.40.10:FF:000309">
    <property type="entry name" value="E3 ubiquitin-protein ligase MBR2"/>
    <property type="match status" value="1"/>
</dbReference>
<dbReference type="SUPFAM" id="SSF57850">
    <property type="entry name" value="RING/U-box"/>
    <property type="match status" value="1"/>
</dbReference>
<dbReference type="PROSITE" id="PS50089">
    <property type="entry name" value="ZF_RING_2"/>
    <property type="match status" value="1"/>
</dbReference>
<dbReference type="GO" id="GO:0010228">
    <property type="term" value="P:vegetative to reproductive phase transition of meristem"/>
    <property type="evidence" value="ECO:0007669"/>
    <property type="project" value="UniProtKB-ARBA"/>
</dbReference>
<keyword evidence="5" id="KW-0479">Metal-binding</keyword>
<dbReference type="EC" id="2.3.2.27" evidence="3"/>
<evidence type="ECO:0000256" key="1">
    <source>
        <dbReference type="ARBA" id="ARBA00000900"/>
    </source>
</evidence>
<keyword evidence="4" id="KW-0808">Transferase</keyword>
<evidence type="ECO:0000313" key="13">
    <source>
        <dbReference type="Proteomes" id="UP001454036"/>
    </source>
</evidence>
<evidence type="ECO:0000256" key="2">
    <source>
        <dbReference type="ARBA" id="ARBA00004906"/>
    </source>
</evidence>
<reference evidence="12 13" key="1">
    <citation type="submission" date="2024-01" db="EMBL/GenBank/DDBJ databases">
        <title>The complete chloroplast genome sequence of Lithospermum erythrorhizon: insights into the phylogenetic relationship among Boraginaceae species and the maternal lineages of purple gromwells.</title>
        <authorList>
            <person name="Okada T."/>
            <person name="Watanabe K."/>
        </authorList>
    </citation>
    <scope>NUCLEOTIDE SEQUENCE [LARGE SCALE GENOMIC DNA]</scope>
</reference>
<keyword evidence="13" id="KW-1185">Reference proteome</keyword>
<evidence type="ECO:0000256" key="3">
    <source>
        <dbReference type="ARBA" id="ARBA00012483"/>
    </source>
</evidence>
<organism evidence="12 13">
    <name type="scientific">Lithospermum erythrorhizon</name>
    <name type="common">Purple gromwell</name>
    <name type="synonym">Lithospermum officinale var. erythrorhizon</name>
    <dbReference type="NCBI Taxonomy" id="34254"/>
    <lineage>
        <taxon>Eukaryota</taxon>
        <taxon>Viridiplantae</taxon>
        <taxon>Streptophyta</taxon>
        <taxon>Embryophyta</taxon>
        <taxon>Tracheophyta</taxon>
        <taxon>Spermatophyta</taxon>
        <taxon>Magnoliopsida</taxon>
        <taxon>eudicotyledons</taxon>
        <taxon>Gunneridae</taxon>
        <taxon>Pentapetalae</taxon>
        <taxon>asterids</taxon>
        <taxon>lamiids</taxon>
        <taxon>Boraginales</taxon>
        <taxon>Boraginaceae</taxon>
        <taxon>Boraginoideae</taxon>
        <taxon>Lithospermeae</taxon>
        <taxon>Lithospermum</taxon>
    </lineage>
</organism>
<name>A0AAV3NIZ2_LITER</name>
<evidence type="ECO:0000256" key="8">
    <source>
        <dbReference type="ARBA" id="ARBA00022833"/>
    </source>
</evidence>
<comment type="caution">
    <text evidence="12">The sequence shown here is derived from an EMBL/GenBank/DDBJ whole genome shotgun (WGS) entry which is preliminary data.</text>
</comment>
<feature type="region of interest" description="Disordered" evidence="10">
    <location>
        <begin position="191"/>
        <end position="213"/>
    </location>
</feature>
<evidence type="ECO:0000313" key="12">
    <source>
        <dbReference type="EMBL" id="GAA0139129.1"/>
    </source>
</evidence>
<dbReference type="AlphaFoldDB" id="A0AAV3NIZ2"/>
<comment type="pathway">
    <text evidence="2">Protein modification; protein ubiquitination.</text>
</comment>
<dbReference type="InterPro" id="IPR013083">
    <property type="entry name" value="Znf_RING/FYVE/PHD"/>
</dbReference>
<feature type="compositionally biased region" description="Low complexity" evidence="10">
    <location>
        <begin position="455"/>
        <end position="466"/>
    </location>
</feature>
<dbReference type="EMBL" id="BAABME010000061">
    <property type="protein sequence ID" value="GAA0139129.1"/>
    <property type="molecule type" value="Genomic_DNA"/>
</dbReference>
<keyword evidence="7" id="KW-0833">Ubl conjugation pathway</keyword>
<keyword evidence="6 9" id="KW-0863">Zinc-finger</keyword>